<protein>
    <submittedName>
        <fullName evidence="1">4-hydroxybenzoate polyprenyltransferase, mitochondrial</fullName>
    </submittedName>
</protein>
<dbReference type="InterPro" id="IPR044878">
    <property type="entry name" value="UbiA_sf"/>
</dbReference>
<dbReference type="STRING" id="93759.A0A1R3ID40"/>
<accession>A0A1R3ID40</accession>
<name>A0A1R3ID40_9ROSI</name>
<evidence type="ECO:0000313" key="2">
    <source>
        <dbReference type="Proteomes" id="UP000187203"/>
    </source>
</evidence>
<comment type="caution">
    <text evidence="1">The sequence shown here is derived from an EMBL/GenBank/DDBJ whole genome shotgun (WGS) entry which is preliminary data.</text>
</comment>
<evidence type="ECO:0000313" key="1">
    <source>
        <dbReference type="EMBL" id="OMO80507.1"/>
    </source>
</evidence>
<dbReference type="Proteomes" id="UP000187203">
    <property type="component" value="Unassembled WGS sequence"/>
</dbReference>
<dbReference type="Gene3D" id="1.10.357.140">
    <property type="entry name" value="UbiA prenyltransferase"/>
    <property type="match status" value="1"/>
</dbReference>
<keyword evidence="2" id="KW-1185">Reference proteome</keyword>
<dbReference type="EMBL" id="AWUE01018425">
    <property type="protein sequence ID" value="OMO80507.1"/>
    <property type="molecule type" value="Genomic_DNA"/>
</dbReference>
<gene>
    <name evidence="1" type="ORF">COLO4_24060</name>
</gene>
<dbReference type="AlphaFoldDB" id="A0A1R3ID40"/>
<sequence>MAVPEKSLEFKVVKEIRDEVISSNTRHFPETMALFGGALLLRGAGCTINDLLDWDIDTKTPLVSFDAGSWRPTP</sequence>
<proteinExistence type="predicted"/>
<reference evidence="2" key="1">
    <citation type="submission" date="2013-09" db="EMBL/GenBank/DDBJ databases">
        <title>Corchorus olitorius genome sequencing.</title>
        <authorList>
            <person name="Alam M."/>
            <person name="Haque M.S."/>
            <person name="Islam M.S."/>
            <person name="Emdad E.M."/>
            <person name="Islam M.M."/>
            <person name="Ahmed B."/>
            <person name="Halim A."/>
            <person name="Hossen Q.M.M."/>
            <person name="Hossain M.Z."/>
            <person name="Ahmed R."/>
            <person name="Khan M.M."/>
            <person name="Islam R."/>
            <person name="Rashid M.M."/>
            <person name="Khan S.A."/>
            <person name="Rahman M.S."/>
            <person name="Alam M."/>
            <person name="Yahiya A.S."/>
            <person name="Khan M.S."/>
            <person name="Azam M.S."/>
            <person name="Haque T."/>
            <person name="Lashkar M.Z.H."/>
            <person name="Akhand A.I."/>
            <person name="Morshed G."/>
            <person name="Roy S."/>
            <person name="Uddin K.S."/>
            <person name="Rabeya T."/>
            <person name="Hossain A.S."/>
            <person name="Chowdhury A."/>
            <person name="Snigdha A.R."/>
            <person name="Mortoza M.S."/>
            <person name="Matin S.A."/>
            <person name="Hoque S.M.E."/>
            <person name="Islam M.K."/>
            <person name="Roy D.K."/>
            <person name="Haider R."/>
            <person name="Moosa M.M."/>
            <person name="Elias S.M."/>
            <person name="Hasan A.M."/>
            <person name="Jahan S."/>
            <person name="Shafiuddin M."/>
            <person name="Mahmood N."/>
            <person name="Shommy N.S."/>
        </authorList>
    </citation>
    <scope>NUCLEOTIDE SEQUENCE [LARGE SCALE GENOMIC DNA]</scope>
    <source>
        <strain evidence="2">cv. O-4</strain>
    </source>
</reference>
<organism evidence="1 2">
    <name type="scientific">Corchorus olitorius</name>
    <dbReference type="NCBI Taxonomy" id="93759"/>
    <lineage>
        <taxon>Eukaryota</taxon>
        <taxon>Viridiplantae</taxon>
        <taxon>Streptophyta</taxon>
        <taxon>Embryophyta</taxon>
        <taxon>Tracheophyta</taxon>
        <taxon>Spermatophyta</taxon>
        <taxon>Magnoliopsida</taxon>
        <taxon>eudicotyledons</taxon>
        <taxon>Gunneridae</taxon>
        <taxon>Pentapetalae</taxon>
        <taxon>rosids</taxon>
        <taxon>malvids</taxon>
        <taxon>Malvales</taxon>
        <taxon>Malvaceae</taxon>
        <taxon>Grewioideae</taxon>
        <taxon>Apeibeae</taxon>
        <taxon>Corchorus</taxon>
    </lineage>
</organism>